<evidence type="ECO:0000313" key="2">
    <source>
        <dbReference type="Proteomes" id="UP000297245"/>
    </source>
</evidence>
<gene>
    <name evidence="1" type="ORF">K435DRAFT_805012</name>
</gene>
<reference evidence="1 2" key="1">
    <citation type="journal article" date="2019" name="Nat. Ecol. Evol.">
        <title>Megaphylogeny resolves global patterns of mushroom evolution.</title>
        <authorList>
            <person name="Varga T."/>
            <person name="Krizsan K."/>
            <person name="Foldi C."/>
            <person name="Dima B."/>
            <person name="Sanchez-Garcia M."/>
            <person name="Sanchez-Ramirez S."/>
            <person name="Szollosi G.J."/>
            <person name="Szarkandi J.G."/>
            <person name="Papp V."/>
            <person name="Albert L."/>
            <person name="Andreopoulos W."/>
            <person name="Angelini C."/>
            <person name="Antonin V."/>
            <person name="Barry K.W."/>
            <person name="Bougher N.L."/>
            <person name="Buchanan P."/>
            <person name="Buyck B."/>
            <person name="Bense V."/>
            <person name="Catcheside P."/>
            <person name="Chovatia M."/>
            <person name="Cooper J."/>
            <person name="Damon W."/>
            <person name="Desjardin D."/>
            <person name="Finy P."/>
            <person name="Geml J."/>
            <person name="Haridas S."/>
            <person name="Hughes K."/>
            <person name="Justo A."/>
            <person name="Karasinski D."/>
            <person name="Kautmanova I."/>
            <person name="Kiss B."/>
            <person name="Kocsube S."/>
            <person name="Kotiranta H."/>
            <person name="LaButti K.M."/>
            <person name="Lechner B.E."/>
            <person name="Liimatainen K."/>
            <person name="Lipzen A."/>
            <person name="Lukacs Z."/>
            <person name="Mihaltcheva S."/>
            <person name="Morgado L.N."/>
            <person name="Niskanen T."/>
            <person name="Noordeloos M.E."/>
            <person name="Ohm R.A."/>
            <person name="Ortiz-Santana B."/>
            <person name="Ovrebo C."/>
            <person name="Racz N."/>
            <person name="Riley R."/>
            <person name="Savchenko A."/>
            <person name="Shiryaev A."/>
            <person name="Soop K."/>
            <person name="Spirin V."/>
            <person name="Szebenyi C."/>
            <person name="Tomsovsky M."/>
            <person name="Tulloss R.E."/>
            <person name="Uehling J."/>
            <person name="Grigoriev I.V."/>
            <person name="Vagvolgyi C."/>
            <person name="Papp T."/>
            <person name="Martin F.M."/>
            <person name="Miettinen O."/>
            <person name="Hibbett D.S."/>
            <person name="Nagy L.G."/>
        </authorList>
    </citation>
    <scope>NUCLEOTIDE SEQUENCE [LARGE SCALE GENOMIC DNA]</scope>
    <source>
        <strain evidence="1 2">CBS 962.96</strain>
    </source>
</reference>
<name>A0A4V4HDB7_DENBC</name>
<organism evidence="1 2">
    <name type="scientific">Dendrothele bispora (strain CBS 962.96)</name>
    <dbReference type="NCBI Taxonomy" id="1314807"/>
    <lineage>
        <taxon>Eukaryota</taxon>
        <taxon>Fungi</taxon>
        <taxon>Dikarya</taxon>
        <taxon>Basidiomycota</taxon>
        <taxon>Agaricomycotina</taxon>
        <taxon>Agaricomycetes</taxon>
        <taxon>Agaricomycetidae</taxon>
        <taxon>Agaricales</taxon>
        <taxon>Agaricales incertae sedis</taxon>
        <taxon>Dendrothele</taxon>
    </lineage>
</organism>
<proteinExistence type="predicted"/>
<dbReference type="EMBL" id="ML179492">
    <property type="protein sequence ID" value="THU86555.1"/>
    <property type="molecule type" value="Genomic_DNA"/>
</dbReference>
<evidence type="ECO:0000313" key="1">
    <source>
        <dbReference type="EMBL" id="THU86555.1"/>
    </source>
</evidence>
<accession>A0A4V4HDB7</accession>
<dbReference type="Proteomes" id="UP000297245">
    <property type="component" value="Unassembled WGS sequence"/>
</dbReference>
<dbReference type="AlphaFoldDB" id="A0A4V4HDB7"/>
<sequence length="175" mass="20387">MVHFIGLSSNYSRASTPVVLSSVEALTSFDTWLGLRILDALISLTKECTVFEWRPGNGNSTVVRKGWEKNRIFPKKLNRQHVTADWRVKDIDWVQVRAFPERCVPKEERAREGEARGRTSIHSNVIYQENFWMLYRQKSIMALSLDRDYDDDVERIKSTKKRGLEFRACGAMKVF</sequence>
<protein>
    <submittedName>
        <fullName evidence="1">Uncharacterized protein</fullName>
    </submittedName>
</protein>
<keyword evidence="2" id="KW-1185">Reference proteome</keyword>